<proteinExistence type="predicted"/>
<organism evidence="1">
    <name type="scientific">uncultured Caudovirales phage</name>
    <dbReference type="NCBI Taxonomy" id="2100421"/>
    <lineage>
        <taxon>Viruses</taxon>
        <taxon>Duplodnaviria</taxon>
        <taxon>Heunggongvirae</taxon>
        <taxon>Uroviricota</taxon>
        <taxon>Caudoviricetes</taxon>
        <taxon>Peduoviridae</taxon>
        <taxon>Maltschvirus</taxon>
        <taxon>Maltschvirus maltsch</taxon>
    </lineage>
</organism>
<reference evidence="1" key="1">
    <citation type="submission" date="2020-05" db="EMBL/GenBank/DDBJ databases">
        <authorList>
            <person name="Chiriac C."/>
            <person name="Salcher M."/>
            <person name="Ghai R."/>
            <person name="Kavagutti S V."/>
        </authorList>
    </citation>
    <scope>NUCLEOTIDE SEQUENCE</scope>
</reference>
<evidence type="ECO:0000313" key="1">
    <source>
        <dbReference type="EMBL" id="CAB5218939.1"/>
    </source>
</evidence>
<gene>
    <name evidence="1" type="ORF">UFOVP222_9</name>
</gene>
<dbReference type="EMBL" id="LR798269">
    <property type="protein sequence ID" value="CAB5218939.1"/>
    <property type="molecule type" value="Genomic_DNA"/>
</dbReference>
<accession>A0A6J5TAX4</accession>
<sequence length="84" mass="9435">MSEGNAIIELTTKGQDIMAKMASEHAEQTTTPTFRELVNEFEALVIAEYPNETLATTYARCYGILLAHTTKDQMNQIIELRKAN</sequence>
<name>A0A6J5TAX4_9CAUD</name>
<protein>
    <submittedName>
        <fullName evidence="1">Uncharacterized protein</fullName>
    </submittedName>
</protein>